<keyword evidence="1" id="KW-1133">Transmembrane helix</keyword>
<organism evidence="3 4">
    <name type="scientific">Chitinophaga hostae</name>
    <dbReference type="NCBI Taxonomy" id="2831022"/>
    <lineage>
        <taxon>Bacteria</taxon>
        <taxon>Pseudomonadati</taxon>
        <taxon>Bacteroidota</taxon>
        <taxon>Chitinophagia</taxon>
        <taxon>Chitinophagales</taxon>
        <taxon>Chitinophagaceae</taxon>
        <taxon>Chitinophaga</taxon>
    </lineage>
</organism>
<keyword evidence="4" id="KW-1185">Reference proteome</keyword>
<dbReference type="RefSeq" id="WP_211974544.1">
    <property type="nucleotide sequence ID" value="NZ_CBFHAM010000014.1"/>
</dbReference>
<keyword evidence="1" id="KW-0812">Transmembrane</keyword>
<name>A0ABS5J4U0_9BACT</name>
<keyword evidence="3" id="KW-0808">Transferase</keyword>
<dbReference type="SUPFAM" id="SSF48452">
    <property type="entry name" value="TPR-like"/>
    <property type="match status" value="1"/>
</dbReference>
<gene>
    <name evidence="3" type="ORF">KE626_19185</name>
</gene>
<evidence type="ECO:0000256" key="1">
    <source>
        <dbReference type="SAM" id="Phobius"/>
    </source>
</evidence>
<feature type="signal peptide" evidence="2">
    <location>
        <begin position="1"/>
        <end position="20"/>
    </location>
</feature>
<dbReference type="InterPro" id="IPR011990">
    <property type="entry name" value="TPR-like_helical_dom_sf"/>
</dbReference>
<dbReference type="EMBL" id="JAGTXB010000009">
    <property type="protein sequence ID" value="MBS0029457.1"/>
    <property type="molecule type" value="Genomic_DNA"/>
</dbReference>
<dbReference type="GO" id="GO:0016301">
    <property type="term" value="F:kinase activity"/>
    <property type="evidence" value="ECO:0007669"/>
    <property type="project" value="UniProtKB-KW"/>
</dbReference>
<keyword evidence="3" id="KW-0418">Kinase</keyword>
<accession>A0ABS5J4U0</accession>
<comment type="caution">
    <text evidence="3">The sequence shown here is derived from an EMBL/GenBank/DDBJ whole genome shotgun (WGS) entry which is preliminary data.</text>
</comment>
<keyword evidence="2" id="KW-0732">Signal</keyword>
<reference evidence="3 4" key="1">
    <citation type="submission" date="2021-04" db="EMBL/GenBank/DDBJ databases">
        <title>Chitinophaga sp. nov., isolated from the rhizosphere soil.</title>
        <authorList>
            <person name="He S."/>
        </authorList>
    </citation>
    <scope>NUCLEOTIDE SEQUENCE [LARGE SCALE GENOMIC DNA]</scope>
    <source>
        <strain evidence="3 4">2R12</strain>
    </source>
</reference>
<dbReference type="InterPro" id="IPR036890">
    <property type="entry name" value="HATPase_C_sf"/>
</dbReference>
<protein>
    <submittedName>
        <fullName evidence="3">HAMP domain-containing histidine kinase</fullName>
    </submittedName>
</protein>
<feature type="chain" id="PRO_5046582909" evidence="2">
    <location>
        <begin position="21"/>
        <end position="639"/>
    </location>
</feature>
<evidence type="ECO:0000313" key="3">
    <source>
        <dbReference type="EMBL" id="MBS0029457.1"/>
    </source>
</evidence>
<dbReference type="Gene3D" id="1.25.40.10">
    <property type="entry name" value="Tetratricopeptide repeat domain"/>
    <property type="match status" value="1"/>
</dbReference>
<dbReference type="SUPFAM" id="SSF55874">
    <property type="entry name" value="ATPase domain of HSP90 chaperone/DNA topoisomerase II/histidine kinase"/>
    <property type="match status" value="1"/>
</dbReference>
<dbReference type="Proteomes" id="UP000676386">
    <property type="component" value="Unassembled WGS sequence"/>
</dbReference>
<evidence type="ECO:0000256" key="2">
    <source>
        <dbReference type="SAM" id="SignalP"/>
    </source>
</evidence>
<feature type="transmembrane region" description="Helical" evidence="1">
    <location>
        <begin position="375"/>
        <end position="393"/>
    </location>
</feature>
<proteinExistence type="predicted"/>
<keyword evidence="1" id="KW-0472">Membrane</keyword>
<sequence>MRSVFLYACYRNGFAAICIAAVLLCAVITTRAQSPQLPELQEELKQQRDSSAYLNTLGKMGALYMMINLDSSFACAIKEQEIAVRLQDKKGLADAYDVLSFCFALRTDFNIAGIYAYRALQLHKSLSDSARICKTLSNLYLCYRNLGRQADANNYFYEAFKMAGRLPASADSVYSILLVNYAMRFYRDTTRKDSVQWALHTAESISRKYPRSRLPLYIAAYGADTLVKQGRGKEAELLMNTLAETALKMGLPYVAMDMYNRLEEYGGMGYTVDTTHYRELSYELAKKAGCIELNLSVIAGLYDYYEHKNDVPKVNYYSDEIMRLAAQYRYQPGRDQVNYLDYFLKEQALQRLARSNLLQQQELETVGARKRNSQFVIAGLVVVVMLLFILLFSRYRQYSLSQQQEHLLSDSYADISLKNVALRANDEFKNKLITIIANDFREPLYYISKVAAQMRGSGNDSQTMAVLIKRIADVSGNTLSVFDNILKWIRLQLAGFSYQPAPCKLYDTITAALKSTEAAVEEKSLVVVNLVPGDFILPADADMLRMVYQHLSRLCTHYAQHGSLVIFTAWKHEGMAYARVIADTGQDTTMVIKNLSDWQHDMYALSYAITSDFIDKMKGGVQVSGSEGRYLVFTIMLEG</sequence>
<evidence type="ECO:0000313" key="4">
    <source>
        <dbReference type="Proteomes" id="UP000676386"/>
    </source>
</evidence>